<dbReference type="STRING" id="180332.GCA_000797495_03082"/>
<dbReference type="GO" id="GO:0008324">
    <property type="term" value="F:monoatomic cation transmembrane transporter activity"/>
    <property type="evidence" value="ECO:0007669"/>
    <property type="project" value="InterPro"/>
</dbReference>
<evidence type="ECO:0000256" key="8">
    <source>
        <dbReference type="ARBA" id="ARBA00023136"/>
    </source>
</evidence>
<keyword evidence="7" id="KW-0406">Ion transport</keyword>
<dbReference type="NCBIfam" id="NF003716">
    <property type="entry name" value="PRK05326.1-3"/>
    <property type="match status" value="1"/>
</dbReference>
<feature type="transmembrane region" description="Helical" evidence="9">
    <location>
        <begin position="222"/>
        <end position="252"/>
    </location>
</feature>
<evidence type="ECO:0000313" key="11">
    <source>
        <dbReference type="EMBL" id="TLD01464.1"/>
    </source>
</evidence>
<evidence type="ECO:0000256" key="3">
    <source>
        <dbReference type="ARBA" id="ARBA00022449"/>
    </source>
</evidence>
<dbReference type="SUPFAM" id="SSF116726">
    <property type="entry name" value="TrkA C-terminal domain-like"/>
    <property type="match status" value="2"/>
</dbReference>
<evidence type="ECO:0000259" key="10">
    <source>
        <dbReference type="PROSITE" id="PS51202"/>
    </source>
</evidence>
<feature type="transmembrane region" description="Helical" evidence="9">
    <location>
        <begin position="294"/>
        <end position="317"/>
    </location>
</feature>
<proteinExistence type="predicted"/>
<feature type="transmembrane region" description="Helical" evidence="9">
    <location>
        <begin position="329"/>
        <end position="348"/>
    </location>
</feature>
<feature type="transmembrane region" description="Helical" evidence="9">
    <location>
        <begin position="55"/>
        <end position="75"/>
    </location>
</feature>
<evidence type="ECO:0000256" key="5">
    <source>
        <dbReference type="ARBA" id="ARBA00022692"/>
    </source>
</evidence>
<keyword evidence="8 9" id="KW-0472">Membrane</keyword>
<dbReference type="GO" id="GO:1902600">
    <property type="term" value="P:proton transmembrane transport"/>
    <property type="evidence" value="ECO:0007669"/>
    <property type="project" value="InterPro"/>
</dbReference>
<dbReference type="EMBL" id="QGQD01000037">
    <property type="protein sequence ID" value="TLD01464.1"/>
    <property type="molecule type" value="Genomic_DNA"/>
</dbReference>
<feature type="transmembrane region" description="Helical" evidence="9">
    <location>
        <begin position="31"/>
        <end position="48"/>
    </location>
</feature>
<evidence type="ECO:0000256" key="6">
    <source>
        <dbReference type="ARBA" id="ARBA00022989"/>
    </source>
</evidence>
<comment type="subcellular location">
    <subcellularLocation>
        <location evidence="1">Cell membrane</location>
        <topology evidence="1">Multi-pass membrane protein</topology>
    </subcellularLocation>
</comment>
<feature type="domain" description="RCK C-terminal" evidence="10">
    <location>
        <begin position="397"/>
        <end position="462"/>
    </location>
</feature>
<evidence type="ECO:0000256" key="1">
    <source>
        <dbReference type="ARBA" id="ARBA00004651"/>
    </source>
</evidence>
<dbReference type="Gene3D" id="1.20.1530.20">
    <property type="match status" value="1"/>
</dbReference>
<dbReference type="PANTHER" id="PTHR32507:SF7">
    <property type="entry name" value="K(+)_H(+) ANTIPORTER NHAP2"/>
    <property type="match status" value="1"/>
</dbReference>
<keyword evidence="5 9" id="KW-0812">Transmembrane</keyword>
<dbReference type="AlphaFoldDB" id="A0A4U8QAH3"/>
<accession>A0A4U8QAH3</accession>
<feature type="domain" description="RCK C-terminal" evidence="10">
    <location>
        <begin position="464"/>
        <end position="531"/>
    </location>
</feature>
<feature type="transmembrane region" description="Helical" evidence="9">
    <location>
        <begin position="264"/>
        <end position="288"/>
    </location>
</feature>
<keyword evidence="3" id="KW-0050">Antiport</keyword>
<dbReference type="PROSITE" id="PS51202">
    <property type="entry name" value="RCK_C"/>
    <property type="match status" value="2"/>
</dbReference>
<feature type="transmembrane region" description="Helical" evidence="9">
    <location>
        <begin position="191"/>
        <end position="210"/>
    </location>
</feature>
<evidence type="ECO:0000313" key="12">
    <source>
        <dbReference type="Proteomes" id="UP000306509"/>
    </source>
</evidence>
<keyword evidence="6 9" id="KW-1133">Transmembrane helix</keyword>
<dbReference type="Pfam" id="PF02080">
    <property type="entry name" value="TrkA_C"/>
    <property type="match status" value="2"/>
</dbReference>
<evidence type="ECO:0000256" key="7">
    <source>
        <dbReference type="ARBA" id="ARBA00023065"/>
    </source>
</evidence>
<dbReference type="InterPro" id="IPR006153">
    <property type="entry name" value="Cation/H_exchanger_TM"/>
</dbReference>
<name>A0A4U8QAH3_9FIRM</name>
<dbReference type="Proteomes" id="UP000306509">
    <property type="component" value="Unassembled WGS sequence"/>
</dbReference>
<gene>
    <name evidence="11" type="ORF">DSM106044_01609</name>
</gene>
<evidence type="ECO:0000256" key="4">
    <source>
        <dbReference type="ARBA" id="ARBA00022475"/>
    </source>
</evidence>
<comment type="caution">
    <text evidence="11">The sequence shown here is derived from an EMBL/GenBank/DDBJ whole genome shotgun (WGS) entry which is preliminary data.</text>
</comment>
<evidence type="ECO:0000256" key="2">
    <source>
        <dbReference type="ARBA" id="ARBA00022448"/>
    </source>
</evidence>
<sequence>MRLLYILAICSAVLLLCVFLGKISGRLGVPSLLLFMILGMCFGSDGFIKIPFDNFGMAESICSTALIFIMFSGGFETNWAAAKATSIQGILLSVFGVLITAGITGLFCHFVLGMTLLEGMLIGSVVGSTDAASVFSILRSKKLNLKNGLASVLELESGSNDPVAYTMTLILLSFMSGGSSVPVISIFFKQLMFGLLAGVMISLLAVLILQRVRFESTGMRTIFVVAAALTAYTLPSFIGGNGYLSVYVAGIIMGNSKMVQKVELIQFFDSLSGLMQILLFFLLGLLAFPSQIPGILLTALLIAGFMSFIARPAAVYCIMKPFGRSFREIVFTSWAGLRGAASIVFAIMTVTNQADPQNDIFHIIFCIALLSVTFQGSFLPLLAKKLNLVYDDENVMKTFNDYQDDTDMVLIETCIDEHSPWKDKMINEVCLPSDSLIVMIKREGNTIIPKGNTIISEGDILISNRIASRSSSDIPLVEVPISSEHEWTDKPLNQITLPKDSLIVMIKRNSEILIPSGNTKIQTGDILVMNM</sequence>
<dbReference type="InterPro" id="IPR006037">
    <property type="entry name" value="RCK_C"/>
</dbReference>
<dbReference type="GO" id="GO:0006813">
    <property type="term" value="P:potassium ion transport"/>
    <property type="evidence" value="ECO:0007669"/>
    <property type="project" value="InterPro"/>
</dbReference>
<keyword evidence="4" id="KW-1003">Cell membrane</keyword>
<dbReference type="PANTHER" id="PTHR32507">
    <property type="entry name" value="NA(+)/H(+) ANTIPORTER 1"/>
    <property type="match status" value="1"/>
</dbReference>
<keyword evidence="12" id="KW-1185">Reference proteome</keyword>
<feature type="transmembrane region" description="Helical" evidence="9">
    <location>
        <begin position="163"/>
        <end position="184"/>
    </location>
</feature>
<dbReference type="GO" id="GO:0005886">
    <property type="term" value="C:plasma membrane"/>
    <property type="evidence" value="ECO:0007669"/>
    <property type="project" value="UniProtKB-SubCell"/>
</dbReference>
<dbReference type="NCBIfam" id="NF003715">
    <property type="entry name" value="PRK05326.1-2"/>
    <property type="match status" value="1"/>
</dbReference>
<dbReference type="GO" id="GO:0015297">
    <property type="term" value="F:antiporter activity"/>
    <property type="evidence" value="ECO:0007669"/>
    <property type="project" value="UniProtKB-KW"/>
</dbReference>
<protein>
    <submittedName>
        <fullName evidence="11">Potassium/proton antiporter</fullName>
    </submittedName>
</protein>
<dbReference type="Gene3D" id="3.30.70.1450">
    <property type="entry name" value="Regulator of K+ conductance, C-terminal domain"/>
    <property type="match status" value="2"/>
</dbReference>
<dbReference type="InterPro" id="IPR038770">
    <property type="entry name" value="Na+/solute_symporter_sf"/>
</dbReference>
<feature type="transmembrane region" description="Helical" evidence="9">
    <location>
        <begin position="360"/>
        <end position="382"/>
    </location>
</feature>
<dbReference type="RefSeq" id="WP_047834308.1">
    <property type="nucleotide sequence ID" value="NZ_QGQD01000037.1"/>
</dbReference>
<dbReference type="Pfam" id="PF00999">
    <property type="entry name" value="Na_H_Exchanger"/>
    <property type="match status" value="1"/>
</dbReference>
<keyword evidence="2" id="KW-0813">Transport</keyword>
<organism evidence="11 12">
    <name type="scientific">Robinsoniella peoriensis</name>
    <dbReference type="NCBI Taxonomy" id="180332"/>
    <lineage>
        <taxon>Bacteria</taxon>
        <taxon>Bacillati</taxon>
        <taxon>Bacillota</taxon>
        <taxon>Clostridia</taxon>
        <taxon>Lachnospirales</taxon>
        <taxon>Lachnospiraceae</taxon>
        <taxon>Robinsoniella</taxon>
    </lineage>
</organism>
<feature type="transmembrane region" description="Helical" evidence="9">
    <location>
        <begin position="87"/>
        <end position="112"/>
    </location>
</feature>
<dbReference type="InterPro" id="IPR036721">
    <property type="entry name" value="RCK_C_sf"/>
</dbReference>
<evidence type="ECO:0000256" key="9">
    <source>
        <dbReference type="SAM" id="Phobius"/>
    </source>
</evidence>
<reference evidence="11 12" key="1">
    <citation type="journal article" date="2019" name="Anaerobe">
        <title>Detection of Robinsoniella peoriensis in multiple bone samples of a trauma patient.</title>
        <authorList>
            <person name="Schrottner P."/>
            <person name="Hartwich K."/>
            <person name="Bunk B."/>
            <person name="Schober I."/>
            <person name="Helbig S."/>
            <person name="Rudolph W.W."/>
            <person name="Gunzer F."/>
        </authorList>
    </citation>
    <scope>NUCLEOTIDE SEQUENCE [LARGE SCALE GENOMIC DNA]</scope>
    <source>
        <strain evidence="11 12">DSM 106044</strain>
    </source>
</reference>